<dbReference type="EMBL" id="BAABGN010000013">
    <property type="protein sequence ID" value="GAA4429880.1"/>
    <property type="molecule type" value="Genomic_DNA"/>
</dbReference>
<dbReference type="Proteomes" id="UP001500622">
    <property type="component" value="Unassembled WGS sequence"/>
</dbReference>
<reference evidence="3" key="1">
    <citation type="journal article" date="2019" name="Int. J. Syst. Evol. Microbiol.">
        <title>The Global Catalogue of Microorganisms (GCM) 10K type strain sequencing project: providing services to taxonomists for standard genome sequencing and annotation.</title>
        <authorList>
            <consortium name="The Broad Institute Genomics Platform"/>
            <consortium name="The Broad Institute Genome Sequencing Center for Infectious Disease"/>
            <person name="Wu L."/>
            <person name="Ma J."/>
        </authorList>
    </citation>
    <scope>NUCLEOTIDE SEQUENCE [LARGE SCALE GENOMIC DNA]</scope>
    <source>
        <strain evidence="3">JCM 17810</strain>
    </source>
</reference>
<feature type="transmembrane region" description="Helical" evidence="1">
    <location>
        <begin position="196"/>
        <end position="217"/>
    </location>
</feature>
<feature type="transmembrane region" description="Helical" evidence="1">
    <location>
        <begin position="21"/>
        <end position="45"/>
    </location>
</feature>
<comment type="caution">
    <text evidence="2">The sequence shown here is derived from an EMBL/GenBank/DDBJ whole genome shotgun (WGS) entry which is preliminary data.</text>
</comment>
<organism evidence="2 3">
    <name type="scientific">Georgenia halophila</name>
    <dbReference type="NCBI Taxonomy" id="620889"/>
    <lineage>
        <taxon>Bacteria</taxon>
        <taxon>Bacillati</taxon>
        <taxon>Actinomycetota</taxon>
        <taxon>Actinomycetes</taxon>
        <taxon>Micrococcales</taxon>
        <taxon>Bogoriellaceae</taxon>
        <taxon>Georgenia</taxon>
    </lineage>
</organism>
<feature type="transmembrane region" description="Helical" evidence="1">
    <location>
        <begin position="328"/>
        <end position="346"/>
    </location>
</feature>
<feature type="transmembrane region" description="Helical" evidence="1">
    <location>
        <begin position="65"/>
        <end position="91"/>
    </location>
</feature>
<sequence>MSSSAAMTRPTTERVAVRSRWVVLARAVAAGWSLVYLVLGIGWLAGARGNPADPAVDQAAVLNLLGMLGPTAGAATLTVLAAAGVVLTVFISRRHRSARTDRIVGTVAVALGLVLAVAIPDSRVLQSLGYAPMVLVLAVTGQLPEGAEVMNWGMANLLILTAAGVAWAGVGAARLTAAYRSTGRPGWTRPESVARWGNWVTWIAMAVPLGYAVTRYAWALGIPLGLTQETFEDVRQIAGIGAVLATGGVLGAFLTWGLTRPWGAVFPRWAPGVGGRRVPVALAVVPAGAVAAAVTSAGLMFVRVAIDGRLADFFPVGMDDVAGWLPEMFWPLWGVALGAATLAYVLRRIDEDTDQRPGRTSPLS</sequence>
<evidence type="ECO:0000313" key="3">
    <source>
        <dbReference type="Proteomes" id="UP001500622"/>
    </source>
</evidence>
<gene>
    <name evidence="2" type="ORF">GCM10023169_32660</name>
</gene>
<evidence type="ECO:0000256" key="1">
    <source>
        <dbReference type="SAM" id="Phobius"/>
    </source>
</evidence>
<protein>
    <recommendedName>
        <fullName evidence="4">DUF3995 domain-containing protein</fullName>
    </recommendedName>
</protein>
<feature type="transmembrane region" description="Helical" evidence="1">
    <location>
        <begin position="280"/>
        <end position="306"/>
    </location>
</feature>
<keyword evidence="1" id="KW-0472">Membrane</keyword>
<feature type="transmembrane region" description="Helical" evidence="1">
    <location>
        <begin position="103"/>
        <end position="120"/>
    </location>
</feature>
<proteinExistence type="predicted"/>
<keyword evidence="1" id="KW-1133">Transmembrane helix</keyword>
<name>A0ABP8LK38_9MICO</name>
<dbReference type="RefSeq" id="WP_345217459.1">
    <property type="nucleotide sequence ID" value="NZ_BAABGN010000013.1"/>
</dbReference>
<evidence type="ECO:0008006" key="4">
    <source>
        <dbReference type="Google" id="ProtNLM"/>
    </source>
</evidence>
<feature type="transmembrane region" description="Helical" evidence="1">
    <location>
        <begin position="152"/>
        <end position="175"/>
    </location>
</feature>
<accession>A0ABP8LK38</accession>
<evidence type="ECO:0000313" key="2">
    <source>
        <dbReference type="EMBL" id="GAA4429880.1"/>
    </source>
</evidence>
<keyword evidence="1" id="KW-0812">Transmembrane</keyword>
<keyword evidence="3" id="KW-1185">Reference proteome</keyword>
<feature type="transmembrane region" description="Helical" evidence="1">
    <location>
        <begin position="237"/>
        <end position="259"/>
    </location>
</feature>